<comment type="similarity">
    <text evidence="1">Belongs to the amino acid-polyamine-organocation (APC) superfamily. Cationic amino acid transporter (CAT) (TC 2.A.3.3) family.</text>
</comment>
<keyword evidence="4" id="KW-1185">Reference proteome</keyword>
<evidence type="ECO:0000256" key="1">
    <source>
        <dbReference type="ARBA" id="ARBA00008572"/>
    </source>
</evidence>
<dbReference type="eggNOG" id="KOG1286">
    <property type="taxonomic scope" value="Eukaryota"/>
</dbReference>
<keyword evidence="2" id="KW-0813">Transport</keyword>
<dbReference type="InParanoid" id="V4TND5"/>
<evidence type="ECO:0000313" key="3">
    <source>
        <dbReference type="EMBL" id="ESR54937.1"/>
    </source>
</evidence>
<dbReference type="PANTHER" id="PTHR43243">
    <property type="entry name" value="INNER MEMBRANE TRANSPORTER YGJI-RELATED"/>
    <property type="match status" value="1"/>
</dbReference>
<organism evidence="3 4">
    <name type="scientific">Citrus clementina</name>
    <name type="common">Clementine</name>
    <name type="synonym">Citrus deliciosa x Citrus sinensis</name>
    <dbReference type="NCBI Taxonomy" id="85681"/>
    <lineage>
        <taxon>Eukaryota</taxon>
        <taxon>Viridiplantae</taxon>
        <taxon>Streptophyta</taxon>
        <taxon>Embryophyta</taxon>
        <taxon>Tracheophyta</taxon>
        <taxon>Spermatophyta</taxon>
        <taxon>Magnoliopsida</taxon>
        <taxon>eudicotyledons</taxon>
        <taxon>Gunneridae</taxon>
        <taxon>Pentapetalae</taxon>
        <taxon>rosids</taxon>
        <taxon>malvids</taxon>
        <taxon>Sapindales</taxon>
        <taxon>Rutaceae</taxon>
        <taxon>Aurantioideae</taxon>
        <taxon>Citrus</taxon>
    </lineage>
</organism>
<protein>
    <submittedName>
        <fullName evidence="3">Uncharacterized protein</fullName>
    </submittedName>
</protein>
<dbReference type="KEGG" id="cic:CICLE_v10022964mg"/>
<evidence type="ECO:0000256" key="2">
    <source>
        <dbReference type="ARBA" id="ARBA00022448"/>
    </source>
</evidence>
<dbReference type="EMBL" id="KI536661">
    <property type="protein sequence ID" value="ESR54937.1"/>
    <property type="molecule type" value="Genomic_DNA"/>
</dbReference>
<dbReference type="AlphaFoldDB" id="V4TND5"/>
<dbReference type="Proteomes" id="UP000030687">
    <property type="component" value="Unassembled WGS sequence"/>
</dbReference>
<sequence>MDLTIYLLYKLWLGVDSTLGAGAYILVGTVAREHSGPALTLSLFLCRACKSLAIYWECLSLFIHMCWRRVSPSLILEYTIGGSAVPRGIYPNLAVHSSFLFGSSRNSWA</sequence>
<name>V4TND5_CITCL</name>
<reference evidence="3 4" key="1">
    <citation type="submission" date="2013-10" db="EMBL/GenBank/DDBJ databases">
        <authorList>
            <consortium name="International Citrus Genome Consortium"/>
            <person name="Jenkins J."/>
            <person name="Schmutz J."/>
            <person name="Prochnik S."/>
            <person name="Rokhsar D."/>
            <person name="Gmitter F."/>
            <person name="Ollitrault P."/>
            <person name="Machado M."/>
            <person name="Talon M."/>
            <person name="Wincker P."/>
            <person name="Jaillon O."/>
            <person name="Morgante M."/>
        </authorList>
    </citation>
    <scope>NUCLEOTIDE SEQUENCE</scope>
    <source>
        <strain evidence="4">cv. Clemenules</strain>
    </source>
</reference>
<dbReference type="PANTHER" id="PTHR43243:SF4">
    <property type="entry name" value="CATIONIC AMINO ACID TRANSPORTER 4"/>
    <property type="match status" value="1"/>
</dbReference>
<dbReference type="Gramene" id="ESR54937">
    <property type="protein sequence ID" value="ESR54937"/>
    <property type="gene ID" value="CICLE_v10022964mg"/>
</dbReference>
<proteinExistence type="inferred from homology"/>
<dbReference type="STRING" id="85681.V4TND5"/>
<gene>
    <name evidence="3" type="ORF">CICLE_v10022964mg</name>
</gene>
<dbReference type="GO" id="GO:0015171">
    <property type="term" value="F:amino acid transmembrane transporter activity"/>
    <property type="evidence" value="ECO:0007669"/>
    <property type="project" value="TreeGrafter"/>
</dbReference>
<evidence type="ECO:0000313" key="4">
    <source>
        <dbReference type="Proteomes" id="UP000030687"/>
    </source>
</evidence>
<accession>V4TND5</accession>